<dbReference type="STRING" id="1001994.MY1_1303"/>
<proteinExistence type="predicted"/>
<comment type="caution">
    <text evidence="1">The sequence shown here is derived from an EMBL/GenBank/DDBJ whole genome shotgun (WGS) entry which is preliminary data.</text>
</comment>
<dbReference type="EMBL" id="AFPU01000001">
    <property type="protein sequence ID" value="EGP94061.1"/>
    <property type="molecule type" value="Genomic_DNA"/>
</dbReference>
<name>F9CXU5_9ARCH</name>
<gene>
    <name evidence="1" type="ORF">MY1_1303</name>
</gene>
<protein>
    <submittedName>
        <fullName evidence="1">Uncharacterized protein</fullName>
    </submittedName>
</protein>
<organism evidence="1 2">
    <name type="scientific">Nitrosarchaeum koreense MY1</name>
    <dbReference type="NCBI Taxonomy" id="1001994"/>
    <lineage>
        <taxon>Archaea</taxon>
        <taxon>Nitrososphaerota</taxon>
        <taxon>Nitrososphaeria</taxon>
        <taxon>Nitrosopumilales</taxon>
        <taxon>Nitrosopumilaceae</taxon>
        <taxon>Nitrosarchaeum</taxon>
    </lineage>
</organism>
<evidence type="ECO:0000313" key="2">
    <source>
        <dbReference type="Proteomes" id="UP000004440"/>
    </source>
</evidence>
<dbReference type="AlphaFoldDB" id="F9CXU5"/>
<keyword evidence="2" id="KW-1185">Reference proteome</keyword>
<sequence length="176" mass="20503">MEETVNVAAAVVSPQLQELRTVKHIRLVHYKEFSEILKIKYDNNEEEINKNEEYEFDQVVSFGLSKLMQEETGYELIHNGKKAEKRVMKKLGNIAYQLLQIYSYPKLDASVLSQVLNNALGNIDRRTILDYRKTILYYCNIPEDEIDMCKDSRLGQLNVSGFVKRIPKTYFTNNSL</sequence>
<accession>F9CXU5</accession>
<reference evidence="1 2" key="1">
    <citation type="journal article" date="2011" name="J. Bacteriol.">
        <title>Genome Sequence of an Ammonia-Oxidizing Soil Archaeon, "Candidatus Nitrosoarchaeum koreensis" MY1.</title>
        <authorList>
            <person name="Kim B.K."/>
            <person name="Jung M.Y."/>
            <person name="Yu D.S."/>
            <person name="Park S.J."/>
            <person name="Oh T.K."/>
            <person name="Rhee S.K."/>
            <person name="Kim J.F."/>
        </authorList>
    </citation>
    <scope>NUCLEOTIDE SEQUENCE [LARGE SCALE GENOMIC DNA]</scope>
    <source>
        <strain evidence="1 2">MY1</strain>
    </source>
</reference>
<dbReference type="RefSeq" id="WP_007550963.1">
    <property type="nucleotide sequence ID" value="NZ_AFPU01000001.1"/>
</dbReference>
<dbReference type="Proteomes" id="UP000004440">
    <property type="component" value="Unassembled WGS sequence"/>
</dbReference>
<evidence type="ECO:0000313" key="1">
    <source>
        <dbReference type="EMBL" id="EGP94061.1"/>
    </source>
</evidence>